<dbReference type="PANTHER" id="PTHR42685:SF22">
    <property type="entry name" value="CONDITIONED MEDIUM FACTOR RECEPTOR 1"/>
    <property type="match status" value="1"/>
</dbReference>
<evidence type="ECO:0000313" key="3">
    <source>
        <dbReference type="Proteomes" id="UP000234331"/>
    </source>
</evidence>
<dbReference type="Proteomes" id="UP000234331">
    <property type="component" value="Unassembled WGS sequence"/>
</dbReference>
<reference evidence="2 3" key="1">
    <citation type="submission" date="2017-06" db="EMBL/GenBank/DDBJ databases">
        <authorList>
            <person name="Kim H.J."/>
            <person name="Triplett B.A."/>
        </authorList>
    </citation>
    <scope>NUCLEOTIDE SEQUENCE [LARGE SCALE GENOMIC DNA]</scope>
    <source>
        <strain evidence="2">FRACA_ARgP5</strain>
    </source>
</reference>
<dbReference type="Pfam" id="PF01494">
    <property type="entry name" value="FAD_binding_3"/>
    <property type="match status" value="1"/>
</dbReference>
<name>A0A2I2KQ67_9ACTN</name>
<evidence type="ECO:0000313" key="2">
    <source>
        <dbReference type="EMBL" id="SNQ47811.1"/>
    </source>
</evidence>
<dbReference type="SUPFAM" id="SSF51905">
    <property type="entry name" value="FAD/NAD(P)-binding domain"/>
    <property type="match status" value="1"/>
</dbReference>
<dbReference type="EMBL" id="FZMO01000113">
    <property type="protein sequence ID" value="SNQ47811.1"/>
    <property type="molecule type" value="Genomic_DNA"/>
</dbReference>
<dbReference type="InterPro" id="IPR050407">
    <property type="entry name" value="Geranylgeranyl_reductase"/>
</dbReference>
<dbReference type="Gene3D" id="3.50.50.60">
    <property type="entry name" value="FAD/NAD(P)-binding domain"/>
    <property type="match status" value="1"/>
</dbReference>
<proteinExistence type="predicted"/>
<dbReference type="RefSeq" id="WP_101831588.1">
    <property type="nucleotide sequence ID" value="NZ_FZMO01000113.1"/>
</dbReference>
<protein>
    <recommendedName>
        <fullName evidence="1">FAD-binding domain-containing protein</fullName>
    </recommendedName>
</protein>
<dbReference type="AlphaFoldDB" id="A0A2I2KQ67"/>
<dbReference type="OrthoDB" id="103324at2"/>
<dbReference type="GO" id="GO:0071949">
    <property type="term" value="F:FAD binding"/>
    <property type="evidence" value="ECO:0007669"/>
    <property type="project" value="InterPro"/>
</dbReference>
<accession>A0A2I2KQ67</accession>
<organism evidence="2 3">
    <name type="scientific">Frankia canadensis</name>
    <dbReference type="NCBI Taxonomy" id="1836972"/>
    <lineage>
        <taxon>Bacteria</taxon>
        <taxon>Bacillati</taxon>
        <taxon>Actinomycetota</taxon>
        <taxon>Actinomycetes</taxon>
        <taxon>Frankiales</taxon>
        <taxon>Frankiaceae</taxon>
        <taxon>Frankia</taxon>
    </lineage>
</organism>
<dbReference type="InterPro" id="IPR036188">
    <property type="entry name" value="FAD/NAD-bd_sf"/>
</dbReference>
<keyword evidence="3" id="KW-1185">Reference proteome</keyword>
<feature type="domain" description="FAD-binding" evidence="1">
    <location>
        <begin position="2"/>
        <end position="311"/>
    </location>
</feature>
<gene>
    <name evidence="2" type="ORF">FRACA_200049</name>
</gene>
<evidence type="ECO:0000259" key="1">
    <source>
        <dbReference type="Pfam" id="PF01494"/>
    </source>
</evidence>
<sequence>MYDVIVVGARCAGSPVAMLLARRGYRVLVVDRAAFPSDTVSTHFIHQAGLARLNAWGLLERLRATGMPALRRMRFASGDLVVEGFADPIEGITEVCCPRRTVLDALLVDAAREAGAEVLERCGVVGLLFAADGRVTGVRASMADGGEREFHARFVVGADGVNSTVAARVGADVYRAVPATGFVYYSYFSGIDWSHQNLIRDERQFAACRTHDDLMMLVVMRKRDAYRTFRADPEAEFQAVFDHVAPEFGADLRANGRQEEPFRAIHYADNFYRRSHGPGWALVGDAGYHKDPLTGWGITDAFVYGELLAEQLHLGLSGDVPIDDAVAEYARRRDRDSAGVFGLTVAMSELTLSPFLASVLGAVSRSPSYQRKFFTMVGGGLSSDEFFAPDSLAALYDEVGTPPAERLLPADAGAH</sequence>
<dbReference type="PRINTS" id="PR00420">
    <property type="entry name" value="RNGMNOXGNASE"/>
</dbReference>
<dbReference type="PANTHER" id="PTHR42685">
    <property type="entry name" value="GERANYLGERANYL DIPHOSPHATE REDUCTASE"/>
    <property type="match status" value="1"/>
</dbReference>
<dbReference type="InterPro" id="IPR002938">
    <property type="entry name" value="FAD-bd"/>
</dbReference>